<dbReference type="SUPFAM" id="SSF160574">
    <property type="entry name" value="BT0923-like"/>
    <property type="match status" value="1"/>
</dbReference>
<dbReference type="OrthoDB" id="1430967at2"/>
<dbReference type="EMBL" id="FPBK01000011">
    <property type="protein sequence ID" value="SFU64258.1"/>
    <property type="molecule type" value="Genomic_DNA"/>
</dbReference>
<dbReference type="Gene3D" id="3.10.450.360">
    <property type="match status" value="1"/>
</dbReference>
<protein>
    <recommendedName>
        <fullName evidence="3">Beta-lactamase-inhibitor-like, PepSY-like</fullName>
    </recommendedName>
</protein>
<keyword evidence="2" id="KW-1185">Reference proteome</keyword>
<dbReference type="RefSeq" id="WP_093025690.1">
    <property type="nucleotide sequence ID" value="NZ_FPBK01000011.1"/>
</dbReference>
<sequence length="160" mass="18648">MKQVFFKNRFSLVLIALFFQSCHNSVPDQVQYTFLNTFGKAQEVSWTQQSPGLWVARFYEMKFHYKTAYFNSFGALLMVEIPLEDEQVVPELTVLINQEFPKSTCLEIYKRTLPQGECSYLVELEQYGVVFGVVYKEGVIVQVIPSDDERFTSRIEVEND</sequence>
<name>A0A1I7HU43_9FLAO</name>
<proteinExistence type="predicted"/>
<evidence type="ECO:0000313" key="1">
    <source>
        <dbReference type="EMBL" id="SFU64258.1"/>
    </source>
</evidence>
<dbReference type="PROSITE" id="PS51257">
    <property type="entry name" value="PROKAR_LIPOPROTEIN"/>
    <property type="match status" value="1"/>
</dbReference>
<gene>
    <name evidence="1" type="ORF">SAMN05216480_11124</name>
</gene>
<evidence type="ECO:0000313" key="2">
    <source>
        <dbReference type="Proteomes" id="UP000199138"/>
    </source>
</evidence>
<accession>A0A1I7HU43</accession>
<organism evidence="1 2">
    <name type="scientific">Pustulibacterium marinum</name>
    <dbReference type="NCBI Taxonomy" id="1224947"/>
    <lineage>
        <taxon>Bacteria</taxon>
        <taxon>Pseudomonadati</taxon>
        <taxon>Bacteroidota</taxon>
        <taxon>Flavobacteriia</taxon>
        <taxon>Flavobacteriales</taxon>
        <taxon>Flavobacteriaceae</taxon>
        <taxon>Pustulibacterium</taxon>
    </lineage>
</organism>
<dbReference type="AlphaFoldDB" id="A0A1I7HU43"/>
<reference evidence="1 2" key="1">
    <citation type="submission" date="2016-10" db="EMBL/GenBank/DDBJ databases">
        <authorList>
            <person name="de Groot N.N."/>
        </authorList>
    </citation>
    <scope>NUCLEOTIDE SEQUENCE [LARGE SCALE GENOMIC DNA]</scope>
    <source>
        <strain evidence="1 2">CGMCC 1.12333</strain>
    </source>
</reference>
<evidence type="ECO:0008006" key="3">
    <source>
        <dbReference type="Google" id="ProtNLM"/>
    </source>
</evidence>
<dbReference type="Proteomes" id="UP000199138">
    <property type="component" value="Unassembled WGS sequence"/>
</dbReference>